<dbReference type="InterPro" id="IPR049326">
    <property type="entry name" value="Rhodopsin_dom_fungi"/>
</dbReference>
<keyword evidence="4 6" id="KW-0472">Membrane</keyword>
<evidence type="ECO:0000256" key="4">
    <source>
        <dbReference type="ARBA" id="ARBA00023136"/>
    </source>
</evidence>
<keyword evidence="3 6" id="KW-1133">Transmembrane helix</keyword>
<comment type="subcellular location">
    <subcellularLocation>
        <location evidence="1">Membrane</location>
        <topology evidence="1">Multi-pass membrane protein</topology>
    </subcellularLocation>
</comment>
<dbReference type="Pfam" id="PF20684">
    <property type="entry name" value="Fung_rhodopsin"/>
    <property type="match status" value="1"/>
</dbReference>
<dbReference type="InterPro" id="IPR052337">
    <property type="entry name" value="SAT4-like"/>
</dbReference>
<dbReference type="PANTHER" id="PTHR33048:SF47">
    <property type="entry name" value="INTEGRAL MEMBRANE PROTEIN-RELATED"/>
    <property type="match status" value="1"/>
</dbReference>
<feature type="domain" description="Rhodopsin" evidence="7">
    <location>
        <begin position="68"/>
        <end position="157"/>
    </location>
</feature>
<evidence type="ECO:0000256" key="3">
    <source>
        <dbReference type="ARBA" id="ARBA00022989"/>
    </source>
</evidence>
<gene>
    <name evidence="8" type="ORF">SLS56_000401</name>
</gene>
<dbReference type="PANTHER" id="PTHR33048">
    <property type="entry name" value="PTH11-LIKE INTEGRAL MEMBRANE PROTEIN (AFU_ORTHOLOGUE AFUA_5G11245)"/>
    <property type="match status" value="1"/>
</dbReference>
<name>A0ABR3TF00_9PEZI</name>
<organism evidence="8 9">
    <name type="scientific">Neofusicoccum ribis</name>
    <dbReference type="NCBI Taxonomy" id="45134"/>
    <lineage>
        <taxon>Eukaryota</taxon>
        <taxon>Fungi</taxon>
        <taxon>Dikarya</taxon>
        <taxon>Ascomycota</taxon>
        <taxon>Pezizomycotina</taxon>
        <taxon>Dothideomycetes</taxon>
        <taxon>Dothideomycetes incertae sedis</taxon>
        <taxon>Botryosphaeriales</taxon>
        <taxon>Botryosphaeriaceae</taxon>
        <taxon>Neofusicoccum</taxon>
    </lineage>
</organism>
<dbReference type="Proteomes" id="UP001521116">
    <property type="component" value="Unassembled WGS sequence"/>
</dbReference>
<evidence type="ECO:0000313" key="8">
    <source>
        <dbReference type="EMBL" id="KAL1637844.1"/>
    </source>
</evidence>
<feature type="transmembrane region" description="Helical" evidence="6">
    <location>
        <begin position="51"/>
        <end position="68"/>
    </location>
</feature>
<evidence type="ECO:0000256" key="2">
    <source>
        <dbReference type="ARBA" id="ARBA00022692"/>
    </source>
</evidence>
<reference evidence="8 9" key="1">
    <citation type="submission" date="2024-02" db="EMBL/GenBank/DDBJ databases">
        <title>De novo assembly and annotation of 12 fungi associated with fruit tree decline syndrome in Ontario, Canada.</title>
        <authorList>
            <person name="Sulman M."/>
            <person name="Ellouze W."/>
            <person name="Ilyukhin E."/>
        </authorList>
    </citation>
    <scope>NUCLEOTIDE SEQUENCE [LARGE SCALE GENOMIC DNA]</scope>
    <source>
        <strain evidence="8 9">M1-105</strain>
    </source>
</reference>
<protein>
    <recommendedName>
        <fullName evidence="7">Rhodopsin domain-containing protein</fullName>
    </recommendedName>
</protein>
<comment type="caution">
    <text evidence="8">The sequence shown here is derived from an EMBL/GenBank/DDBJ whole genome shotgun (WGS) entry which is preliminary data.</text>
</comment>
<evidence type="ECO:0000256" key="1">
    <source>
        <dbReference type="ARBA" id="ARBA00004141"/>
    </source>
</evidence>
<keyword evidence="2 6" id="KW-0812">Transmembrane</keyword>
<dbReference type="EMBL" id="JAJVDC020000002">
    <property type="protein sequence ID" value="KAL1637844.1"/>
    <property type="molecule type" value="Genomic_DNA"/>
</dbReference>
<evidence type="ECO:0000256" key="5">
    <source>
        <dbReference type="ARBA" id="ARBA00038359"/>
    </source>
</evidence>
<comment type="similarity">
    <text evidence="5">Belongs to the SAT4 family.</text>
</comment>
<evidence type="ECO:0000313" key="9">
    <source>
        <dbReference type="Proteomes" id="UP001521116"/>
    </source>
</evidence>
<keyword evidence="9" id="KW-1185">Reference proteome</keyword>
<evidence type="ECO:0000259" key="7">
    <source>
        <dbReference type="Pfam" id="PF20684"/>
    </source>
</evidence>
<evidence type="ECO:0000256" key="6">
    <source>
        <dbReference type="SAM" id="Phobius"/>
    </source>
</evidence>
<feature type="transmembrane region" description="Helical" evidence="6">
    <location>
        <begin position="126"/>
        <end position="148"/>
    </location>
</feature>
<accession>A0ABR3TF00</accession>
<feature type="transmembrane region" description="Helical" evidence="6">
    <location>
        <begin position="92"/>
        <end position="114"/>
    </location>
</feature>
<proteinExistence type="inferred from homology"/>
<sequence>MSSLPVESYHLNDSQKHLRVTLITCLTVAVAFVLLRVLVRLRIQRQFNTDDYLLLLAVYLVFAKTSQVEKMWTPTMDKGHCADTDGITTGTYVYSAINVALTWYYALALVPLIWKLQLKTAVKLSSIFVLGVGILASIATIIRFKYLLDFSTTSNPLNRAAKNAPRDNDASEPPRKLRRGYTFQLSEIDSMDLKQDETPIIRCQSYEAPSSISVTTPGTLNEDRRVSYFAKEISMEAGEKDLERGV</sequence>
<feature type="transmembrane region" description="Helical" evidence="6">
    <location>
        <begin position="20"/>
        <end position="39"/>
    </location>
</feature>